<comment type="caution">
    <text evidence="1">The sequence shown here is derived from an EMBL/GenBank/DDBJ whole genome shotgun (WGS) entry which is preliminary data.</text>
</comment>
<evidence type="ECO:0000313" key="1">
    <source>
        <dbReference type="EMBL" id="EBX3905468.1"/>
    </source>
</evidence>
<protein>
    <submittedName>
        <fullName evidence="1">Uncharacterized protein</fullName>
    </submittedName>
</protein>
<organism evidence="1">
    <name type="scientific">Salmonella virchow</name>
    <dbReference type="NCBI Taxonomy" id="48409"/>
    <lineage>
        <taxon>Bacteria</taxon>
        <taxon>Pseudomonadati</taxon>
        <taxon>Pseudomonadota</taxon>
        <taxon>Gammaproteobacteria</taxon>
        <taxon>Enterobacterales</taxon>
        <taxon>Enterobacteriaceae</taxon>
        <taxon>Salmonella</taxon>
    </lineage>
</organism>
<gene>
    <name evidence="1" type="ORF">DRW74_23740</name>
</gene>
<sequence>IMTSVDKCYQESLSHGKTINDIAAGSADISHTLDGLRKEMDEDMNNVHLALSDLSATDKKIIANTKEISAEMVSYRDTYMPLMEKITSMHQEIVKQRLLNKEEKNED</sequence>
<reference evidence="1" key="1">
    <citation type="submission" date="2018-07" db="EMBL/GenBank/DDBJ databases">
        <authorList>
            <person name="Ashton P.M."/>
            <person name="Dallman T."/>
            <person name="Nair S."/>
            <person name="De Pinna E."/>
            <person name="Peters T."/>
            <person name="Grant K."/>
        </authorList>
    </citation>
    <scope>NUCLEOTIDE SEQUENCE</scope>
    <source>
        <strain evidence="1">513494</strain>
    </source>
</reference>
<accession>A0A5W6CVB9</accession>
<dbReference type="AlphaFoldDB" id="A0A5W6CVB9"/>
<proteinExistence type="predicted"/>
<dbReference type="EMBL" id="AAHLCJ010000256">
    <property type="protein sequence ID" value="EBX3905468.1"/>
    <property type="molecule type" value="Genomic_DNA"/>
</dbReference>
<name>A0A5W6CVB9_SALVI</name>
<feature type="non-terminal residue" evidence="1">
    <location>
        <position position="1"/>
    </location>
</feature>